<reference evidence="1 2" key="1">
    <citation type="journal article" date="2021" name="Elife">
        <title>Chloroplast acquisition without the gene transfer in kleptoplastic sea slugs, Plakobranchus ocellatus.</title>
        <authorList>
            <person name="Maeda T."/>
            <person name="Takahashi S."/>
            <person name="Yoshida T."/>
            <person name="Shimamura S."/>
            <person name="Takaki Y."/>
            <person name="Nagai Y."/>
            <person name="Toyoda A."/>
            <person name="Suzuki Y."/>
            <person name="Arimoto A."/>
            <person name="Ishii H."/>
            <person name="Satoh N."/>
            <person name="Nishiyama T."/>
            <person name="Hasebe M."/>
            <person name="Maruyama T."/>
            <person name="Minagawa J."/>
            <person name="Obokata J."/>
            <person name="Shigenobu S."/>
        </authorList>
    </citation>
    <scope>NUCLEOTIDE SEQUENCE [LARGE SCALE GENOMIC DNA]</scope>
</reference>
<keyword evidence="2" id="KW-1185">Reference proteome</keyword>
<name>A0AAV3ZHZ5_9GAST</name>
<sequence length="278" mass="31312">MTHCAQISTKSVAGRFGRGQSMDQTIGKRQGNIIGNLKRPARAEAKVGAGNRLWTAPGQDRVILACYNGLKNTWSRGWLLEIKDLGKTANFGSKLSREFAQGAFCQDIQPANCNHPEIKRLKILRSTNGARAQVVRALSSVESPTLSDQYPEVQLHKQHIVVRSTISCWTGEIKATRLQQIHSVRPSEAKHWMHKHPIKTHQRETRLQGRIIQASSLAPPHQEPNMTVDSRLRFGHYRVYKQKMLQIGETDQCQFGTGAMTTGYETQNWPFYQVTGVD</sequence>
<organism evidence="1 2">
    <name type="scientific">Plakobranchus ocellatus</name>
    <dbReference type="NCBI Taxonomy" id="259542"/>
    <lineage>
        <taxon>Eukaryota</taxon>
        <taxon>Metazoa</taxon>
        <taxon>Spiralia</taxon>
        <taxon>Lophotrochozoa</taxon>
        <taxon>Mollusca</taxon>
        <taxon>Gastropoda</taxon>
        <taxon>Heterobranchia</taxon>
        <taxon>Euthyneura</taxon>
        <taxon>Panpulmonata</taxon>
        <taxon>Sacoglossa</taxon>
        <taxon>Placobranchoidea</taxon>
        <taxon>Plakobranchidae</taxon>
        <taxon>Plakobranchus</taxon>
    </lineage>
</organism>
<protein>
    <submittedName>
        <fullName evidence="1">Uncharacterized protein</fullName>
    </submittedName>
</protein>
<evidence type="ECO:0000313" key="1">
    <source>
        <dbReference type="EMBL" id="GFN94255.1"/>
    </source>
</evidence>
<dbReference type="AlphaFoldDB" id="A0AAV3ZHZ5"/>
<evidence type="ECO:0000313" key="2">
    <source>
        <dbReference type="Proteomes" id="UP000735302"/>
    </source>
</evidence>
<dbReference type="Proteomes" id="UP000735302">
    <property type="component" value="Unassembled WGS sequence"/>
</dbReference>
<accession>A0AAV3ZHZ5</accession>
<comment type="caution">
    <text evidence="1">The sequence shown here is derived from an EMBL/GenBank/DDBJ whole genome shotgun (WGS) entry which is preliminary data.</text>
</comment>
<proteinExistence type="predicted"/>
<gene>
    <name evidence="1" type="ORF">PoB_002076100</name>
</gene>
<dbReference type="EMBL" id="BLXT01002422">
    <property type="protein sequence ID" value="GFN94255.1"/>
    <property type="molecule type" value="Genomic_DNA"/>
</dbReference>